<evidence type="ECO:0000313" key="10">
    <source>
        <dbReference type="EMBL" id="MBB2956433.1"/>
    </source>
</evidence>
<evidence type="ECO:0000256" key="7">
    <source>
        <dbReference type="ARBA" id="ARBA00046577"/>
    </source>
</evidence>
<dbReference type="NCBIfam" id="TIGR01003">
    <property type="entry name" value="PTS_HPr_family"/>
    <property type="match status" value="1"/>
</dbReference>
<feature type="domain" description="HPr" evidence="9">
    <location>
        <begin position="148"/>
        <end position="231"/>
    </location>
</feature>
<comment type="catalytic activity">
    <reaction evidence="1">
        <text>dihydroxyacetone + phosphoenolpyruvate = dihydroxyacetone phosphate + pyruvate</text>
        <dbReference type="Rhea" id="RHEA:18381"/>
        <dbReference type="ChEBI" id="CHEBI:15361"/>
        <dbReference type="ChEBI" id="CHEBI:16016"/>
        <dbReference type="ChEBI" id="CHEBI:57642"/>
        <dbReference type="ChEBI" id="CHEBI:58702"/>
        <dbReference type="EC" id="2.7.1.121"/>
    </reaction>
</comment>
<dbReference type="InterPro" id="IPR000032">
    <property type="entry name" value="HPr-like"/>
</dbReference>
<evidence type="ECO:0000256" key="1">
    <source>
        <dbReference type="ARBA" id="ARBA00001113"/>
    </source>
</evidence>
<organism evidence="10 11">
    <name type="scientific">Pseudoclavibacter helvolus</name>
    <dbReference type="NCBI Taxonomy" id="255205"/>
    <lineage>
        <taxon>Bacteria</taxon>
        <taxon>Bacillati</taxon>
        <taxon>Actinomycetota</taxon>
        <taxon>Actinomycetes</taxon>
        <taxon>Micrococcales</taxon>
        <taxon>Microbacteriaceae</taxon>
        <taxon>Pseudoclavibacter</taxon>
    </lineage>
</organism>
<evidence type="ECO:0000259" key="8">
    <source>
        <dbReference type="PROSITE" id="PS51096"/>
    </source>
</evidence>
<dbReference type="AlphaFoldDB" id="A0A7W4YEE8"/>
<dbReference type="Pfam" id="PF00381">
    <property type="entry name" value="PTS-HPr"/>
    <property type="match status" value="1"/>
</dbReference>
<evidence type="ECO:0000256" key="4">
    <source>
        <dbReference type="ARBA" id="ARBA00012095"/>
    </source>
</evidence>
<proteinExistence type="predicted"/>
<dbReference type="GO" id="GO:0016020">
    <property type="term" value="C:membrane"/>
    <property type="evidence" value="ECO:0007669"/>
    <property type="project" value="InterPro"/>
</dbReference>
<keyword evidence="11" id="KW-1185">Reference proteome</keyword>
<dbReference type="OrthoDB" id="350754at2"/>
<dbReference type="Gene3D" id="3.30.1340.10">
    <property type="entry name" value="HPr-like"/>
    <property type="match status" value="1"/>
</dbReference>
<dbReference type="GO" id="GO:0009401">
    <property type="term" value="P:phosphoenolpyruvate-dependent sugar phosphotransferase system"/>
    <property type="evidence" value="ECO:0007669"/>
    <property type="project" value="InterPro"/>
</dbReference>
<dbReference type="PANTHER" id="PTHR38594:SF1">
    <property type="entry name" value="PEP-DEPENDENT DIHYDROXYACETONE KINASE, PHOSPHORYL DONOR SUBUNIT DHAM"/>
    <property type="match status" value="1"/>
</dbReference>
<reference evidence="10 11" key="1">
    <citation type="submission" date="2020-08" db="EMBL/GenBank/DDBJ databases">
        <title>Sequencing the genomes of 1000 actinobacteria strains.</title>
        <authorList>
            <person name="Klenk H.-P."/>
        </authorList>
    </citation>
    <scope>NUCLEOTIDE SEQUENCE [LARGE SCALE GENOMIC DNA]</scope>
    <source>
        <strain evidence="10 11">DSM 20419</strain>
    </source>
</reference>
<dbReference type="Gene3D" id="3.40.50.510">
    <property type="entry name" value="Phosphotransferase system, mannose-type IIA component"/>
    <property type="match status" value="1"/>
</dbReference>
<dbReference type="PROSITE" id="PS51350">
    <property type="entry name" value="PTS_HPR_DOM"/>
    <property type="match status" value="1"/>
</dbReference>
<dbReference type="InterPro" id="IPR035895">
    <property type="entry name" value="HPr-like_sf"/>
</dbReference>
<dbReference type="PROSITE" id="PS51096">
    <property type="entry name" value="PTS_EIIA_TYPE_4"/>
    <property type="match status" value="1"/>
</dbReference>
<dbReference type="InterPro" id="IPR039643">
    <property type="entry name" value="DhaM"/>
</dbReference>
<dbReference type="Pfam" id="PF03610">
    <property type="entry name" value="EIIA-man"/>
    <property type="match status" value="1"/>
</dbReference>
<feature type="domain" description="PTS EIIA type-4" evidence="8">
    <location>
        <begin position="2"/>
        <end position="131"/>
    </location>
</feature>
<dbReference type="EC" id="2.7.1.121" evidence="4"/>
<evidence type="ECO:0000259" key="9">
    <source>
        <dbReference type="PROSITE" id="PS51350"/>
    </source>
</evidence>
<protein>
    <recommendedName>
        <fullName evidence="5">Phosphocarrier protein HPr</fullName>
        <ecNumber evidence="4">2.7.1.121</ecNumber>
    </recommendedName>
</protein>
<comment type="caution">
    <text evidence="10">The sequence shown here is derived from an EMBL/GenBank/DDBJ whole genome shotgun (WGS) entry which is preliminary data.</text>
</comment>
<evidence type="ECO:0000256" key="5">
    <source>
        <dbReference type="ARBA" id="ARBA00020422"/>
    </source>
</evidence>
<dbReference type="PRINTS" id="PR00107">
    <property type="entry name" value="PHOSPHOCPHPR"/>
</dbReference>
<dbReference type="PROSITE" id="PS00369">
    <property type="entry name" value="PTS_HPR_HIS"/>
    <property type="match status" value="1"/>
</dbReference>
<sequence>MTVGIVVVSHSSRIAEGLVELAAQMAEDVTIVPAGGTDDGRIGTSFELIEAAIEKAQSGAGVAVFADLGSAVLTAETVLEMLDDEAGEVRLVDAPLVEGTVAAAVAAAGGASLEEVAAAGRSAWERGEDELAESAPTVAEAAEVAGPEASTTVEIINEQGLHARPAAQLVSAAGRFEAQITIGGADAKSLLRIISLGASKGQEIEVAATGTDADEAVRELSALISSGFGEA</sequence>
<gene>
    <name evidence="10" type="ORF">FHX72_000545</name>
</gene>
<evidence type="ECO:0000256" key="6">
    <source>
        <dbReference type="ARBA" id="ARBA00022679"/>
    </source>
</evidence>
<evidence type="ECO:0000256" key="2">
    <source>
        <dbReference type="ARBA" id="ARBA00002788"/>
    </source>
</evidence>
<keyword evidence="6" id="KW-0808">Transferase</keyword>
<dbReference type="InterPro" id="IPR036662">
    <property type="entry name" value="PTS_EIIA_man-typ_sf"/>
</dbReference>
<comment type="function">
    <text evidence="2">Component of the dihydroxyacetone kinase complex, which is responsible for the phosphoenolpyruvate (PEP)-dependent phosphorylation of dihydroxyacetone. DhaM serves as the phosphoryl donor. Is phosphorylated by phosphoenolpyruvate in an EI- and HPr-dependent reaction, and a phosphorelay system on histidine residues finally leads to phosphoryl transfer to DhaL and dihydroxyacetone.</text>
</comment>
<dbReference type="InterPro" id="IPR004701">
    <property type="entry name" value="PTS_EIIA_man-typ"/>
</dbReference>
<dbReference type="SUPFAM" id="SSF53062">
    <property type="entry name" value="PTS system fructose IIA component-like"/>
    <property type="match status" value="1"/>
</dbReference>
<comment type="function">
    <text evidence="3">General (non sugar-specific) component of the phosphoenolpyruvate-dependent sugar phosphotransferase system (sugar PTS). This major carbohydrate active-transport system catalyzes the phosphorylation of incoming sugar substrates concomitantly with their translocation across the cell membrane. The phosphoryl group from phosphoenolpyruvate (PEP) is transferred to the phosphoryl carrier protein HPr by enzyme I. Phospho-HPr then transfers it to the PTS EIIA domain.</text>
</comment>
<dbReference type="EMBL" id="JACHWJ010000001">
    <property type="protein sequence ID" value="MBB2956433.1"/>
    <property type="molecule type" value="Genomic_DNA"/>
</dbReference>
<comment type="subunit">
    <text evidence="7">Homodimer. The dihydroxyacetone kinase complex is composed of a homodimer of DhaM, a homodimer of DhaK and the subunit DhaL.</text>
</comment>
<accession>A0A7W4YEE8</accession>
<dbReference type="InterPro" id="IPR012844">
    <property type="entry name" value="DhaM_N"/>
</dbReference>
<evidence type="ECO:0000313" key="11">
    <source>
        <dbReference type="Proteomes" id="UP000545286"/>
    </source>
</evidence>
<dbReference type="CDD" id="cd00367">
    <property type="entry name" value="PTS-HPr_like"/>
    <property type="match status" value="1"/>
</dbReference>
<dbReference type="PANTHER" id="PTHR38594">
    <property type="entry name" value="PEP-DEPENDENT DIHYDROXYACETONE KINASE, PHOSPHORYL DONOR SUBUNIT DHAM"/>
    <property type="match status" value="1"/>
</dbReference>
<dbReference type="RefSeq" id="WP_068476328.1">
    <property type="nucleotide sequence ID" value="NZ_CZJS01000057.1"/>
</dbReference>
<dbReference type="NCBIfam" id="TIGR02364">
    <property type="entry name" value="dha_pts"/>
    <property type="match status" value="1"/>
</dbReference>
<dbReference type="GO" id="GO:0019563">
    <property type="term" value="P:glycerol catabolic process"/>
    <property type="evidence" value="ECO:0007669"/>
    <property type="project" value="InterPro"/>
</dbReference>
<dbReference type="Proteomes" id="UP000545286">
    <property type="component" value="Unassembled WGS sequence"/>
</dbReference>
<name>A0A7W4YEE8_9MICO</name>
<dbReference type="SUPFAM" id="SSF55594">
    <property type="entry name" value="HPr-like"/>
    <property type="match status" value="1"/>
</dbReference>
<dbReference type="GO" id="GO:0047324">
    <property type="term" value="F:phosphoenolpyruvate-glycerone phosphotransferase activity"/>
    <property type="evidence" value="ECO:0007669"/>
    <property type="project" value="UniProtKB-EC"/>
</dbReference>
<dbReference type="InterPro" id="IPR001020">
    <property type="entry name" value="PTS_HPr_His_P_site"/>
</dbReference>
<evidence type="ECO:0000256" key="3">
    <source>
        <dbReference type="ARBA" id="ARBA00003681"/>
    </source>
</evidence>